<reference evidence="2" key="1">
    <citation type="submission" date="2021-02" db="EMBL/GenBank/DDBJ databases">
        <title>First Annotated Genome of the Yellow-green Alga Tribonema minus.</title>
        <authorList>
            <person name="Mahan K.M."/>
        </authorList>
    </citation>
    <scope>NUCLEOTIDE SEQUENCE</scope>
    <source>
        <strain evidence="2">UTEX B ZZ1240</strain>
    </source>
</reference>
<gene>
    <name evidence="2" type="ORF">JKP88DRAFT_81895</name>
</gene>
<dbReference type="AlphaFoldDB" id="A0A835YMX0"/>
<organism evidence="2 3">
    <name type="scientific">Tribonema minus</name>
    <dbReference type="NCBI Taxonomy" id="303371"/>
    <lineage>
        <taxon>Eukaryota</taxon>
        <taxon>Sar</taxon>
        <taxon>Stramenopiles</taxon>
        <taxon>Ochrophyta</taxon>
        <taxon>PX clade</taxon>
        <taxon>Xanthophyceae</taxon>
        <taxon>Tribonematales</taxon>
        <taxon>Tribonemataceae</taxon>
        <taxon>Tribonema</taxon>
    </lineage>
</organism>
<dbReference type="Proteomes" id="UP000664859">
    <property type="component" value="Unassembled WGS sequence"/>
</dbReference>
<proteinExistence type="predicted"/>
<protein>
    <submittedName>
        <fullName evidence="2">Uncharacterized protein</fullName>
    </submittedName>
</protein>
<evidence type="ECO:0000313" key="2">
    <source>
        <dbReference type="EMBL" id="KAG5178185.1"/>
    </source>
</evidence>
<keyword evidence="1" id="KW-0732">Signal</keyword>
<accession>A0A835YMX0</accession>
<comment type="caution">
    <text evidence="2">The sequence shown here is derived from an EMBL/GenBank/DDBJ whole genome shotgun (WGS) entry which is preliminary data.</text>
</comment>
<feature type="chain" id="PRO_5032364434" evidence="1">
    <location>
        <begin position="25"/>
        <end position="154"/>
    </location>
</feature>
<evidence type="ECO:0000313" key="3">
    <source>
        <dbReference type="Proteomes" id="UP000664859"/>
    </source>
</evidence>
<feature type="signal peptide" evidence="1">
    <location>
        <begin position="1"/>
        <end position="24"/>
    </location>
</feature>
<name>A0A835YMX0_9STRA</name>
<dbReference type="EMBL" id="JAFCMP010000517">
    <property type="protein sequence ID" value="KAG5178185.1"/>
    <property type="molecule type" value="Genomic_DNA"/>
</dbReference>
<keyword evidence="3" id="KW-1185">Reference proteome</keyword>
<evidence type="ECO:0000256" key="1">
    <source>
        <dbReference type="SAM" id="SignalP"/>
    </source>
</evidence>
<sequence length="154" mass="17002">MPAPWRKSVLYFPWLLRTSTPCAASGVRMQCADAAWRRRFRAASAAEQCHSSWGGGGEEARGGEAQWSNGCLCQTRVFVRLICKCQIAGCPGYRMRLCALMLMPTGWCNWCWCHICWACCVVLCLPSALCCFAICHGSLAGSVLKPGHLPVWLL</sequence>